<dbReference type="InterPro" id="IPR036509">
    <property type="entry name" value="Met_Sox_Rdtase_MsrA_sf"/>
</dbReference>
<gene>
    <name evidence="4" type="primary">msrA</name>
    <name evidence="7" type="ORF">HLPCO_001033</name>
</gene>
<dbReference type="HAMAP" id="MF_01401">
    <property type="entry name" value="MsrA"/>
    <property type="match status" value="1"/>
</dbReference>
<dbReference type="NCBIfam" id="TIGR00401">
    <property type="entry name" value="msrA"/>
    <property type="match status" value="1"/>
</dbReference>
<dbReference type="GO" id="GO:0033744">
    <property type="term" value="F:L-methionine:thioredoxin-disulfide S-oxidoreductase activity"/>
    <property type="evidence" value="ECO:0007669"/>
    <property type="project" value="RHEA"/>
</dbReference>
<reference evidence="7 8" key="2">
    <citation type="journal article" date="2013" name="PLoS ONE">
        <title>INDIGO - INtegrated Data Warehouse of MIcrobial GenOmes with Examples from the Red Sea Extremophiles.</title>
        <authorList>
            <person name="Alam I."/>
            <person name="Antunes A."/>
            <person name="Kamau A.A."/>
            <person name="Ba Alawi W."/>
            <person name="Kalkatawi M."/>
            <person name="Stingl U."/>
            <person name="Bajic V.B."/>
        </authorList>
    </citation>
    <scope>NUCLEOTIDE SEQUENCE [LARGE SCALE GENOMIC DNA]</scope>
    <source>
        <strain evidence="7 8">SSD-17B</strain>
    </source>
</reference>
<evidence type="ECO:0000259" key="6">
    <source>
        <dbReference type="Pfam" id="PF01625"/>
    </source>
</evidence>
<dbReference type="RefSeq" id="WP_008825897.1">
    <property type="nucleotide sequence ID" value="NZ_AFNU02000003.1"/>
</dbReference>
<evidence type="ECO:0000313" key="7">
    <source>
        <dbReference type="EMBL" id="ERJ12693.1"/>
    </source>
</evidence>
<keyword evidence="8" id="KW-1185">Reference proteome</keyword>
<dbReference type="InterPro" id="IPR050162">
    <property type="entry name" value="MsrA_MetSO_reductase"/>
</dbReference>
<protein>
    <recommendedName>
        <fullName evidence="4">Peptide methionine sulfoxide reductase MsrA</fullName>
        <shortName evidence="4">Protein-methionine-S-oxide reductase</shortName>
        <ecNumber evidence="4">1.8.4.11</ecNumber>
    </recommendedName>
    <alternativeName>
        <fullName evidence="4">Peptide-methionine (S)-S-oxide reductase</fullName>
        <shortName evidence="4">Peptide Met(O) reductase</shortName>
    </alternativeName>
</protein>
<dbReference type="InParanoid" id="F7Q0G1"/>
<dbReference type="PANTHER" id="PTHR42799">
    <property type="entry name" value="MITOCHONDRIAL PEPTIDE METHIONINE SULFOXIDE REDUCTASE"/>
    <property type="match status" value="1"/>
</dbReference>
<dbReference type="eggNOG" id="COG0225">
    <property type="taxonomic scope" value="Bacteria"/>
</dbReference>
<organism evidence="7 8">
    <name type="scientific">Haloplasma contractile SSD-17B</name>
    <dbReference type="NCBI Taxonomy" id="1033810"/>
    <lineage>
        <taxon>Bacteria</taxon>
        <taxon>Bacillati</taxon>
        <taxon>Mycoplasmatota</taxon>
        <taxon>Mollicutes</taxon>
        <taxon>Haloplasmatales</taxon>
        <taxon>Haloplasmataceae</taxon>
        <taxon>Haloplasma</taxon>
    </lineage>
</organism>
<dbReference type="EMBL" id="AFNU02000003">
    <property type="protein sequence ID" value="ERJ12693.1"/>
    <property type="molecule type" value="Genomic_DNA"/>
</dbReference>
<evidence type="ECO:0000256" key="3">
    <source>
        <dbReference type="ARBA" id="ARBA00048782"/>
    </source>
</evidence>
<feature type="active site" evidence="4">
    <location>
        <position position="10"/>
    </location>
</feature>
<comment type="catalytic activity">
    <reaction evidence="2 4">
        <text>L-methionyl-[protein] + [thioredoxin]-disulfide + H2O = L-methionyl-(S)-S-oxide-[protein] + [thioredoxin]-dithiol</text>
        <dbReference type="Rhea" id="RHEA:14217"/>
        <dbReference type="Rhea" id="RHEA-COMP:10698"/>
        <dbReference type="Rhea" id="RHEA-COMP:10700"/>
        <dbReference type="Rhea" id="RHEA-COMP:12313"/>
        <dbReference type="Rhea" id="RHEA-COMP:12315"/>
        <dbReference type="ChEBI" id="CHEBI:15377"/>
        <dbReference type="ChEBI" id="CHEBI:16044"/>
        <dbReference type="ChEBI" id="CHEBI:29950"/>
        <dbReference type="ChEBI" id="CHEBI:44120"/>
        <dbReference type="ChEBI" id="CHEBI:50058"/>
        <dbReference type="EC" id="1.8.4.11"/>
    </reaction>
</comment>
<evidence type="ECO:0000256" key="5">
    <source>
        <dbReference type="SAM" id="Coils"/>
    </source>
</evidence>
<dbReference type="STRING" id="1033810.HLPCO_001033"/>
<comment type="function">
    <text evidence="4">Has an important function as a repair enzyme for proteins that have been inactivated by oxidation. Catalyzes the reversible oxidation-reduction of methionine sulfoxide in proteins to methionine.</text>
</comment>
<feature type="domain" description="Peptide methionine sulphoxide reductase MsrA" evidence="6">
    <location>
        <begin position="3"/>
        <end position="153"/>
    </location>
</feature>
<evidence type="ECO:0000256" key="4">
    <source>
        <dbReference type="HAMAP-Rule" id="MF_01401"/>
    </source>
</evidence>
<evidence type="ECO:0000256" key="2">
    <source>
        <dbReference type="ARBA" id="ARBA00047806"/>
    </source>
</evidence>
<dbReference type="Proteomes" id="UP000005707">
    <property type="component" value="Unassembled WGS sequence"/>
</dbReference>
<dbReference type="Pfam" id="PF01625">
    <property type="entry name" value="PMSR"/>
    <property type="match status" value="1"/>
</dbReference>
<comment type="caution">
    <text evidence="7">The sequence shown here is derived from an EMBL/GenBank/DDBJ whole genome shotgun (WGS) entry which is preliminary data.</text>
</comment>
<keyword evidence="5" id="KW-0175">Coiled coil</keyword>
<proteinExistence type="inferred from homology"/>
<feature type="coiled-coil region" evidence="5">
    <location>
        <begin position="102"/>
        <end position="129"/>
    </location>
</feature>
<comment type="similarity">
    <text evidence="4">Belongs to the MsrA Met sulfoxide reductase family.</text>
</comment>
<dbReference type="GO" id="GO:0034599">
    <property type="term" value="P:cellular response to oxidative stress"/>
    <property type="evidence" value="ECO:0007669"/>
    <property type="project" value="TreeGrafter"/>
</dbReference>
<dbReference type="OrthoDB" id="4174719at2"/>
<dbReference type="GO" id="GO:0005737">
    <property type="term" value="C:cytoplasm"/>
    <property type="evidence" value="ECO:0007669"/>
    <property type="project" value="TreeGrafter"/>
</dbReference>
<dbReference type="EC" id="1.8.4.11" evidence="4"/>
<name>F7Q0G1_9MOLU</name>
<sequence length="165" mass="19077">MKKIVIAGGCFWGVEAYFSRLKGVISTEVGYSNGSVRETNYEEVCKGTTEHAEVCEINYDNRLISLDTILEHLFRFIDPTALNKQGGDTGIQYRTGVYYYDIEDREIALHFLEKQKERYQDEIVVEVDEVQNFCKAEDYHQNYLVKNPTGYCHVNLGLLKPNEMK</sequence>
<keyword evidence="1 4" id="KW-0560">Oxidoreductase</keyword>
<evidence type="ECO:0000256" key="1">
    <source>
        <dbReference type="ARBA" id="ARBA00023002"/>
    </source>
</evidence>
<comment type="catalytic activity">
    <reaction evidence="3 4">
        <text>[thioredoxin]-disulfide + L-methionine + H2O = L-methionine (S)-S-oxide + [thioredoxin]-dithiol</text>
        <dbReference type="Rhea" id="RHEA:19993"/>
        <dbReference type="Rhea" id="RHEA-COMP:10698"/>
        <dbReference type="Rhea" id="RHEA-COMP:10700"/>
        <dbReference type="ChEBI" id="CHEBI:15377"/>
        <dbReference type="ChEBI" id="CHEBI:29950"/>
        <dbReference type="ChEBI" id="CHEBI:50058"/>
        <dbReference type="ChEBI" id="CHEBI:57844"/>
        <dbReference type="ChEBI" id="CHEBI:58772"/>
        <dbReference type="EC" id="1.8.4.11"/>
    </reaction>
</comment>
<dbReference type="SUPFAM" id="SSF55068">
    <property type="entry name" value="Peptide methionine sulfoxide reductase"/>
    <property type="match status" value="1"/>
</dbReference>
<evidence type="ECO:0000313" key="8">
    <source>
        <dbReference type="Proteomes" id="UP000005707"/>
    </source>
</evidence>
<accession>F7Q0G1</accession>
<dbReference type="PANTHER" id="PTHR42799:SF2">
    <property type="entry name" value="MITOCHONDRIAL PEPTIDE METHIONINE SULFOXIDE REDUCTASE"/>
    <property type="match status" value="1"/>
</dbReference>
<dbReference type="AlphaFoldDB" id="F7Q0G1"/>
<reference evidence="7 8" key="1">
    <citation type="journal article" date="2011" name="J. Bacteriol.">
        <title>Genome sequence of Haloplasma contractile, an unusual contractile bacterium from a deep-sea anoxic brine lake.</title>
        <authorList>
            <person name="Antunes A."/>
            <person name="Alam I."/>
            <person name="El Dorry H."/>
            <person name="Siam R."/>
            <person name="Robertson A."/>
            <person name="Bajic V.B."/>
            <person name="Stingl U."/>
        </authorList>
    </citation>
    <scope>NUCLEOTIDE SEQUENCE [LARGE SCALE GENOMIC DNA]</scope>
    <source>
        <strain evidence="7 8">SSD-17B</strain>
    </source>
</reference>
<dbReference type="Gene3D" id="3.30.1060.10">
    <property type="entry name" value="Peptide methionine sulphoxide reductase MsrA"/>
    <property type="match status" value="1"/>
</dbReference>
<dbReference type="InterPro" id="IPR002569">
    <property type="entry name" value="Met_Sox_Rdtase_MsrA_dom"/>
</dbReference>
<dbReference type="GO" id="GO:0008113">
    <property type="term" value="F:peptide-methionine (S)-S-oxide reductase activity"/>
    <property type="evidence" value="ECO:0007669"/>
    <property type="project" value="UniProtKB-UniRule"/>
</dbReference>